<feature type="transmembrane region" description="Helical" evidence="1">
    <location>
        <begin position="185"/>
        <end position="203"/>
    </location>
</feature>
<sequence length="208" mass="24234">MARYQGRLIEWHDEQGYGFIQGITDPRHNRLFLHIKSFSQHGPRPIQGCVIEYDLGLDQKSRPQAINVRYVKAKQVQKTQSSTSNQMKKSTSFHPIFIVMAIYWVGLLVMSAFGQLIPLSLLMIMLINAYTYWIYYQDKQAAIQNQARVAEQHLLLMSALGGWTAAWFAAQHFRHKTQKQPFKTYFALSIVINFVLIAFSVWVQRLYF</sequence>
<keyword evidence="1" id="KW-1133">Transmembrane helix</keyword>
<comment type="caution">
    <text evidence="2">The sequence shown here is derived from an EMBL/GenBank/DDBJ whole genome shotgun (WGS) entry which is preliminary data.</text>
</comment>
<feature type="transmembrane region" description="Helical" evidence="1">
    <location>
        <begin position="154"/>
        <end position="173"/>
    </location>
</feature>
<evidence type="ECO:0000313" key="2">
    <source>
        <dbReference type="EMBL" id="OEY93713.1"/>
    </source>
</evidence>
<dbReference type="AlphaFoldDB" id="A0A1E7R380"/>
<dbReference type="InterPro" id="IPR010718">
    <property type="entry name" value="DUF1294"/>
</dbReference>
<dbReference type="STRING" id="1262585.BJI46_04520"/>
<evidence type="ECO:0000256" key="1">
    <source>
        <dbReference type="SAM" id="Phobius"/>
    </source>
</evidence>
<accession>A0A1E7R380</accession>
<keyword evidence="1" id="KW-0812">Transmembrane</keyword>
<gene>
    <name evidence="2" type="ORF">BJI46_04520</name>
</gene>
<dbReference type="OrthoDB" id="72963at2"/>
<feature type="transmembrane region" description="Helical" evidence="1">
    <location>
        <begin position="116"/>
        <end position="133"/>
    </location>
</feature>
<reference evidence="2 3" key="1">
    <citation type="submission" date="2016-09" db="EMBL/GenBank/DDBJ databases">
        <authorList>
            <person name="Capua I."/>
            <person name="De Benedictis P."/>
            <person name="Joannis T."/>
            <person name="Lombin L.H."/>
            <person name="Cattoli G."/>
        </authorList>
    </citation>
    <scope>NUCLEOTIDE SEQUENCE [LARGE SCALE GENOMIC DNA]</scope>
    <source>
        <strain evidence="2 3">ANC 4671</strain>
    </source>
</reference>
<dbReference type="Proteomes" id="UP000185895">
    <property type="component" value="Unassembled WGS sequence"/>
</dbReference>
<proteinExistence type="predicted"/>
<dbReference type="SUPFAM" id="SSF50249">
    <property type="entry name" value="Nucleic acid-binding proteins"/>
    <property type="match status" value="1"/>
</dbReference>
<dbReference type="RefSeq" id="WP_070070523.1">
    <property type="nucleotide sequence ID" value="NZ_MKKK01000045.1"/>
</dbReference>
<feature type="transmembrane region" description="Helical" evidence="1">
    <location>
        <begin position="92"/>
        <end position="110"/>
    </location>
</feature>
<name>A0A1E7R380_9GAMM</name>
<keyword evidence="1" id="KW-0472">Membrane</keyword>
<organism evidence="2 3">
    <name type="scientific">Acinetobacter qingfengensis</name>
    <dbReference type="NCBI Taxonomy" id="1262585"/>
    <lineage>
        <taxon>Bacteria</taxon>
        <taxon>Pseudomonadati</taxon>
        <taxon>Pseudomonadota</taxon>
        <taxon>Gammaproteobacteria</taxon>
        <taxon>Moraxellales</taxon>
        <taxon>Moraxellaceae</taxon>
        <taxon>Acinetobacter</taxon>
    </lineage>
</organism>
<evidence type="ECO:0000313" key="3">
    <source>
        <dbReference type="Proteomes" id="UP000185895"/>
    </source>
</evidence>
<dbReference type="Gene3D" id="2.40.50.140">
    <property type="entry name" value="Nucleic acid-binding proteins"/>
    <property type="match status" value="1"/>
</dbReference>
<dbReference type="Pfam" id="PF06961">
    <property type="entry name" value="DUF1294"/>
    <property type="match status" value="1"/>
</dbReference>
<dbReference type="InterPro" id="IPR012340">
    <property type="entry name" value="NA-bd_OB-fold"/>
</dbReference>
<dbReference type="EMBL" id="MKKK01000045">
    <property type="protein sequence ID" value="OEY93713.1"/>
    <property type="molecule type" value="Genomic_DNA"/>
</dbReference>
<keyword evidence="3" id="KW-1185">Reference proteome</keyword>
<protein>
    <submittedName>
        <fullName evidence="2">Uncharacterized protein</fullName>
    </submittedName>
</protein>